<evidence type="ECO:0000313" key="1">
    <source>
        <dbReference type="EMBL" id="CAI27245.1"/>
    </source>
</evidence>
<proteinExistence type="predicted"/>
<name>A0A0H3M1S2_EHRRW</name>
<dbReference type="AlphaFoldDB" id="A0A0H3M1S2"/>
<keyword evidence="2" id="KW-1185">Reference proteome</keyword>
<protein>
    <submittedName>
        <fullName evidence="1">Uncharacterized protein</fullName>
    </submittedName>
</protein>
<evidence type="ECO:0000313" key="2">
    <source>
        <dbReference type="Proteomes" id="UP000001021"/>
    </source>
</evidence>
<organism evidence="1 2">
    <name type="scientific">Ehrlichia ruminantium (strain Welgevonden)</name>
    <dbReference type="NCBI Taxonomy" id="254945"/>
    <lineage>
        <taxon>Bacteria</taxon>
        <taxon>Pseudomonadati</taxon>
        <taxon>Pseudomonadota</taxon>
        <taxon>Alphaproteobacteria</taxon>
        <taxon>Rickettsiales</taxon>
        <taxon>Anaplasmataceae</taxon>
        <taxon>Ehrlichia</taxon>
    </lineage>
</organism>
<dbReference type="EMBL" id="CR925678">
    <property type="protein sequence ID" value="CAI27245.1"/>
    <property type="molecule type" value="Genomic_DNA"/>
</dbReference>
<reference evidence="1 2" key="1">
    <citation type="journal article" date="2006" name="J. Bacteriol.">
        <title>Comparative genomic analysis of three strains of Ehrlichia ruminantium reveals an active process of genome size plasticity.</title>
        <authorList>
            <person name="Frutos R."/>
            <person name="Viari A."/>
            <person name="Ferraz C."/>
            <person name="Morgat A."/>
            <person name="Eychenie S."/>
            <person name="Kandassami Y."/>
            <person name="Chantal I."/>
            <person name="Bensaid A."/>
            <person name="Coissac E."/>
            <person name="Vachiery N."/>
            <person name="Demaille J."/>
            <person name="Martinez D."/>
        </authorList>
    </citation>
    <scope>NUCLEOTIDE SEQUENCE [LARGE SCALE GENOMIC DNA]</scope>
    <source>
        <strain evidence="1 2">Welgevonden</strain>
    </source>
</reference>
<sequence>MFLGLVRFSIFTKSNNQLNKNIYLTLEIRLLAISTLFRTLMRPIYMSIFCELSDYHMSLLF</sequence>
<dbReference type="HOGENOM" id="CLU_2915143_0_0_5"/>
<dbReference type="KEGG" id="erw:ERWE_CDS_07510"/>
<gene>
    <name evidence="1" type="ordered locus">ERWE_CDS_07510</name>
</gene>
<accession>A0A0H3M1S2</accession>
<dbReference type="Proteomes" id="UP000001021">
    <property type="component" value="Chromosome"/>
</dbReference>